<sequence>MAEADNPSRNPEWLAHRYDAVGDRFQFVRVPREQHRAIPFLTDENLPAAKSPFVLGRAAALAAAIPPAPLRYIFHSAFCCSTLLVRALDREGVAMGLSEPVLLNDIVGWRHRGPVEGARVAMVLDQGLNLLARPWQPGEAVVIKPSNLVNPLAPAMLGMRPETRALLLHAPLEDFLGSIARKGLWGRLWVRDLFVKLRREGLLEFGLQGDELLKLTDIQIAALCWLGQQRQFAALAGQFGDRIRTLDSEQLMARPADALAALAAHFTLALSAAQIDEIVGGPAFTRNSKTGGSFTADDRRADRELGLKTHADEVQKVGIWAAELARTHAIALELPAPLLG</sequence>
<gene>
    <name evidence="1" type="ORF">FJQ54_16620</name>
</gene>
<keyword evidence="2" id="KW-1185">Reference proteome</keyword>
<evidence type="ECO:0000313" key="2">
    <source>
        <dbReference type="Proteomes" id="UP000319897"/>
    </source>
</evidence>
<protein>
    <recommendedName>
        <fullName evidence="3">Sulfotransferase domain-containing protein</fullName>
    </recommendedName>
</protein>
<comment type="caution">
    <text evidence="1">The sequence shown here is derived from an EMBL/GenBank/DDBJ whole genome shotgun (WGS) entry which is preliminary data.</text>
</comment>
<dbReference type="EMBL" id="VFSU01000034">
    <property type="protein sequence ID" value="TPE58672.1"/>
    <property type="molecule type" value="Genomic_DNA"/>
</dbReference>
<accession>A0A501XDR1</accession>
<dbReference type="RefSeq" id="WP_140929524.1">
    <property type="nucleotide sequence ID" value="NZ_VFSU01000034.1"/>
</dbReference>
<proteinExistence type="predicted"/>
<name>A0A501XDR1_9SPHN</name>
<dbReference type="Gene3D" id="3.40.50.300">
    <property type="entry name" value="P-loop containing nucleotide triphosphate hydrolases"/>
    <property type="match status" value="1"/>
</dbReference>
<evidence type="ECO:0008006" key="3">
    <source>
        <dbReference type="Google" id="ProtNLM"/>
    </source>
</evidence>
<organism evidence="1 2">
    <name type="scientific">Sandaracinobacter neustonicus</name>
    <dbReference type="NCBI Taxonomy" id="1715348"/>
    <lineage>
        <taxon>Bacteria</taxon>
        <taxon>Pseudomonadati</taxon>
        <taxon>Pseudomonadota</taxon>
        <taxon>Alphaproteobacteria</taxon>
        <taxon>Sphingomonadales</taxon>
        <taxon>Sphingosinicellaceae</taxon>
        <taxon>Sandaracinobacter</taxon>
    </lineage>
</organism>
<dbReference type="OrthoDB" id="3397773at2"/>
<evidence type="ECO:0000313" key="1">
    <source>
        <dbReference type="EMBL" id="TPE58672.1"/>
    </source>
</evidence>
<dbReference type="InterPro" id="IPR027417">
    <property type="entry name" value="P-loop_NTPase"/>
</dbReference>
<dbReference type="SUPFAM" id="SSF52540">
    <property type="entry name" value="P-loop containing nucleoside triphosphate hydrolases"/>
    <property type="match status" value="1"/>
</dbReference>
<dbReference type="Proteomes" id="UP000319897">
    <property type="component" value="Unassembled WGS sequence"/>
</dbReference>
<dbReference type="AlphaFoldDB" id="A0A501XDR1"/>
<reference evidence="1 2" key="1">
    <citation type="submission" date="2019-06" db="EMBL/GenBank/DDBJ databases">
        <authorList>
            <person name="Lee I."/>
            <person name="Jang G.I."/>
            <person name="Hwang C.Y."/>
        </authorList>
    </citation>
    <scope>NUCLEOTIDE SEQUENCE [LARGE SCALE GENOMIC DNA]</scope>
    <source>
        <strain evidence="1 2">PAMC 28131</strain>
    </source>
</reference>